<gene>
    <name evidence="2" type="ORF">MM415A00556_0008</name>
    <name evidence="1" type="ORF">MM415B00751_0011</name>
</gene>
<name>A0A6M3IZX3_9ZZZZ</name>
<protein>
    <submittedName>
        <fullName evidence="1">Uncharacterized protein</fullName>
    </submittedName>
</protein>
<dbReference type="AlphaFoldDB" id="A0A6M3IZX3"/>
<reference evidence="1" key="1">
    <citation type="submission" date="2020-03" db="EMBL/GenBank/DDBJ databases">
        <title>The deep terrestrial virosphere.</title>
        <authorList>
            <person name="Holmfeldt K."/>
            <person name="Nilsson E."/>
            <person name="Simone D."/>
            <person name="Lopez-Fernandez M."/>
            <person name="Wu X."/>
            <person name="de Brujin I."/>
            <person name="Lundin D."/>
            <person name="Andersson A."/>
            <person name="Bertilsson S."/>
            <person name="Dopson M."/>
        </authorList>
    </citation>
    <scope>NUCLEOTIDE SEQUENCE</scope>
    <source>
        <strain evidence="2">MM415A00556</strain>
        <strain evidence="1">MM415B00751</strain>
    </source>
</reference>
<evidence type="ECO:0000313" key="1">
    <source>
        <dbReference type="EMBL" id="QJA62575.1"/>
    </source>
</evidence>
<sequence>MKIIVINKNGTIIGVEPYNPANNSGRNARKQAAAEIIGARIGLAAPTLSGRIVIDDLGNSWGPIVTHADLQVGMVEVGFGKWGFPE</sequence>
<dbReference type="EMBL" id="MT141475">
    <property type="protein sequence ID" value="QJA62575.1"/>
    <property type="molecule type" value="Genomic_DNA"/>
</dbReference>
<dbReference type="EMBL" id="MT142454">
    <property type="protein sequence ID" value="QJA81288.1"/>
    <property type="molecule type" value="Genomic_DNA"/>
</dbReference>
<evidence type="ECO:0000313" key="2">
    <source>
        <dbReference type="EMBL" id="QJA81288.1"/>
    </source>
</evidence>
<accession>A0A6M3IZX3</accession>
<proteinExistence type="predicted"/>
<organism evidence="1">
    <name type="scientific">viral metagenome</name>
    <dbReference type="NCBI Taxonomy" id="1070528"/>
    <lineage>
        <taxon>unclassified sequences</taxon>
        <taxon>metagenomes</taxon>
        <taxon>organismal metagenomes</taxon>
    </lineage>
</organism>